<dbReference type="GO" id="GO:0005829">
    <property type="term" value="C:cytosol"/>
    <property type="evidence" value="ECO:0007669"/>
    <property type="project" value="TreeGrafter"/>
</dbReference>
<keyword evidence="3" id="KW-0418">Kinase</keyword>
<feature type="domain" description="HipA-like C-terminal" evidence="4">
    <location>
        <begin position="57"/>
        <end position="281"/>
    </location>
</feature>
<evidence type="ECO:0000313" key="5">
    <source>
        <dbReference type="EMBL" id="MCI2230301.1"/>
    </source>
</evidence>
<keyword evidence="2" id="KW-0808">Transferase</keyword>
<dbReference type="AlphaFoldDB" id="A0A9X1VQ85"/>
<dbReference type="InterPro" id="IPR052028">
    <property type="entry name" value="HipA_Ser/Thr_kinase"/>
</dbReference>
<sequence>MKPKNNCLYCYKALTNETDFHEKCALAFFGTKEVPKIPYSLEDMGALAQHVVERSIAVPGVQPKLSMSLVKDSETKEPLRLTVVGALGGHYIFKPPTSQFREMPENEHLTMRIAEAFGLNFVPSSLIRLASGELAYITKRVDRTSEGEKTHMLDLFQVTEAYDKYKGSMEKVGKAIGQYSTNTLLDKIYFFELSLFSFLTGNNDMHLKNFSLIESVSGWVLAPAYDLLNVSIVLPEDTEELALTLAGKKRTLEKKHFEKLGQLLDLTDKQIKGVFKRMLKNKSKAIQLINVSFLSDEMKTAYKTVLENRYQRIE</sequence>
<organism evidence="5 6">
    <name type="scientific">Polaribacter marinus</name>
    <dbReference type="NCBI Taxonomy" id="2916838"/>
    <lineage>
        <taxon>Bacteria</taxon>
        <taxon>Pseudomonadati</taxon>
        <taxon>Bacteroidota</taxon>
        <taxon>Flavobacteriia</taxon>
        <taxon>Flavobacteriales</taxon>
        <taxon>Flavobacteriaceae</taxon>
    </lineage>
</organism>
<comment type="similarity">
    <text evidence="1">Belongs to the HipA Ser/Thr kinase family.</text>
</comment>
<proteinExistence type="inferred from homology"/>
<protein>
    <submittedName>
        <fullName evidence="5">HipA domain-containing protein</fullName>
    </submittedName>
</protein>
<gene>
    <name evidence="5" type="ORF">MC378_14070</name>
</gene>
<dbReference type="GO" id="GO:0004674">
    <property type="term" value="F:protein serine/threonine kinase activity"/>
    <property type="evidence" value="ECO:0007669"/>
    <property type="project" value="TreeGrafter"/>
</dbReference>
<evidence type="ECO:0000256" key="3">
    <source>
        <dbReference type="ARBA" id="ARBA00022777"/>
    </source>
</evidence>
<evidence type="ECO:0000256" key="1">
    <source>
        <dbReference type="ARBA" id="ARBA00010164"/>
    </source>
</evidence>
<dbReference type="Gene3D" id="1.10.1070.20">
    <property type="match status" value="1"/>
</dbReference>
<evidence type="ECO:0000259" key="4">
    <source>
        <dbReference type="Pfam" id="PF07804"/>
    </source>
</evidence>
<keyword evidence="6" id="KW-1185">Reference proteome</keyword>
<dbReference type="InterPro" id="IPR012893">
    <property type="entry name" value="HipA-like_C"/>
</dbReference>
<accession>A0A9X1VQ85</accession>
<reference evidence="5" key="1">
    <citation type="submission" date="2022-02" db="EMBL/GenBank/DDBJ databases">
        <title>Polaribacter sp. MSW13, isolated from seawater.</title>
        <authorList>
            <person name="Kristyanto S."/>
            <person name="Jung J."/>
            <person name="Jeon C.O."/>
        </authorList>
    </citation>
    <scope>NUCLEOTIDE SEQUENCE</scope>
    <source>
        <strain evidence="5">MSW13</strain>
    </source>
</reference>
<evidence type="ECO:0000313" key="6">
    <source>
        <dbReference type="Proteomes" id="UP001139369"/>
    </source>
</evidence>
<dbReference type="Pfam" id="PF07804">
    <property type="entry name" value="HipA_C"/>
    <property type="match status" value="1"/>
</dbReference>
<name>A0A9X1VQ85_9FLAO</name>
<evidence type="ECO:0000256" key="2">
    <source>
        <dbReference type="ARBA" id="ARBA00022679"/>
    </source>
</evidence>
<dbReference type="PANTHER" id="PTHR37419">
    <property type="entry name" value="SERINE/THREONINE-PROTEIN KINASE TOXIN HIPA"/>
    <property type="match status" value="1"/>
</dbReference>
<dbReference type="PANTHER" id="PTHR37419:SF1">
    <property type="entry name" value="SERINE_THREONINE-PROTEIN KINASE TOXIN HIPA"/>
    <property type="match status" value="1"/>
</dbReference>
<dbReference type="Proteomes" id="UP001139369">
    <property type="component" value="Unassembled WGS sequence"/>
</dbReference>
<dbReference type="RefSeq" id="WP_242179411.1">
    <property type="nucleotide sequence ID" value="NZ_JAKQYM010000014.1"/>
</dbReference>
<dbReference type="EMBL" id="JAKQYM010000014">
    <property type="protein sequence ID" value="MCI2230301.1"/>
    <property type="molecule type" value="Genomic_DNA"/>
</dbReference>
<comment type="caution">
    <text evidence="5">The sequence shown here is derived from an EMBL/GenBank/DDBJ whole genome shotgun (WGS) entry which is preliminary data.</text>
</comment>